<dbReference type="PROSITE" id="PS50885">
    <property type="entry name" value="HAMP"/>
    <property type="match status" value="1"/>
</dbReference>
<dbReference type="Gene3D" id="3.30.70.270">
    <property type="match status" value="1"/>
</dbReference>
<dbReference type="SMART" id="SM00267">
    <property type="entry name" value="GGDEF"/>
    <property type="match status" value="1"/>
</dbReference>
<organism evidence="5 6">
    <name type="scientific">Balneatrix alpica</name>
    <dbReference type="NCBI Taxonomy" id="75684"/>
    <lineage>
        <taxon>Bacteria</taxon>
        <taxon>Pseudomonadati</taxon>
        <taxon>Pseudomonadota</taxon>
        <taxon>Gammaproteobacteria</taxon>
        <taxon>Oceanospirillales</taxon>
        <taxon>Balneatrichaceae</taxon>
        <taxon>Balneatrix</taxon>
    </lineage>
</organism>
<dbReference type="Pfam" id="PF00672">
    <property type="entry name" value="HAMP"/>
    <property type="match status" value="1"/>
</dbReference>
<dbReference type="PANTHER" id="PTHR44757:SF2">
    <property type="entry name" value="BIOFILM ARCHITECTURE MAINTENANCE PROTEIN MBAA"/>
    <property type="match status" value="1"/>
</dbReference>
<dbReference type="InterPro" id="IPR035919">
    <property type="entry name" value="EAL_sf"/>
</dbReference>
<feature type="domain" description="GGDEF" evidence="4">
    <location>
        <begin position="368"/>
        <end position="505"/>
    </location>
</feature>
<dbReference type="SUPFAM" id="SSF141868">
    <property type="entry name" value="EAL domain-like"/>
    <property type="match status" value="1"/>
</dbReference>
<dbReference type="CDD" id="cd01949">
    <property type="entry name" value="GGDEF"/>
    <property type="match status" value="1"/>
</dbReference>
<dbReference type="PANTHER" id="PTHR44757">
    <property type="entry name" value="DIGUANYLATE CYCLASE DGCP"/>
    <property type="match status" value="1"/>
</dbReference>
<dbReference type="Proteomes" id="UP001589628">
    <property type="component" value="Unassembled WGS sequence"/>
</dbReference>
<dbReference type="InterPro" id="IPR001633">
    <property type="entry name" value="EAL_dom"/>
</dbReference>
<feature type="domain" description="HAMP" evidence="3">
    <location>
        <begin position="281"/>
        <end position="332"/>
    </location>
</feature>
<dbReference type="Gene3D" id="6.10.340.10">
    <property type="match status" value="1"/>
</dbReference>
<dbReference type="SUPFAM" id="SSF55073">
    <property type="entry name" value="Nucleotide cyclase"/>
    <property type="match status" value="1"/>
</dbReference>
<gene>
    <name evidence="5" type="ORF">ACFFLH_11820</name>
</gene>
<keyword evidence="6" id="KW-1185">Reference proteome</keyword>
<dbReference type="InterPro" id="IPR029787">
    <property type="entry name" value="Nucleotide_cyclase"/>
</dbReference>
<evidence type="ECO:0000313" key="6">
    <source>
        <dbReference type="Proteomes" id="UP001589628"/>
    </source>
</evidence>
<dbReference type="CDD" id="cd06225">
    <property type="entry name" value="HAMP"/>
    <property type="match status" value="1"/>
</dbReference>
<feature type="domain" description="EAL" evidence="2">
    <location>
        <begin position="514"/>
        <end position="766"/>
    </location>
</feature>
<evidence type="ECO:0000313" key="5">
    <source>
        <dbReference type="EMBL" id="MFB9887096.1"/>
    </source>
</evidence>
<comment type="caution">
    <text evidence="5">The sequence shown here is derived from an EMBL/GenBank/DDBJ whole genome shotgun (WGS) entry which is preliminary data.</text>
</comment>
<accession>A0ABV5ZCW3</accession>
<dbReference type="CDD" id="cd01948">
    <property type="entry name" value="EAL"/>
    <property type="match status" value="1"/>
</dbReference>
<reference evidence="5 6" key="1">
    <citation type="submission" date="2024-09" db="EMBL/GenBank/DDBJ databases">
        <authorList>
            <person name="Sun Q."/>
            <person name="Mori K."/>
        </authorList>
    </citation>
    <scope>NUCLEOTIDE SEQUENCE [LARGE SCALE GENOMIC DNA]</scope>
    <source>
        <strain evidence="5 6">ATCC 51285</strain>
    </source>
</reference>
<evidence type="ECO:0000259" key="4">
    <source>
        <dbReference type="PROSITE" id="PS50887"/>
    </source>
</evidence>
<dbReference type="InterPro" id="IPR000160">
    <property type="entry name" value="GGDEF_dom"/>
</dbReference>
<dbReference type="Gene3D" id="3.20.20.450">
    <property type="entry name" value="EAL domain"/>
    <property type="match status" value="1"/>
</dbReference>
<dbReference type="NCBIfam" id="TIGR00254">
    <property type="entry name" value="GGDEF"/>
    <property type="match status" value="1"/>
</dbReference>
<dbReference type="InterPro" id="IPR003660">
    <property type="entry name" value="HAMP_dom"/>
</dbReference>
<dbReference type="RefSeq" id="WP_027314294.1">
    <property type="nucleotide sequence ID" value="NZ_JBHLZN010000004.1"/>
</dbReference>
<sequence length="781" mass="89558">MKLSKRVPLLILPVLLSSYLLVAMGVYWVQKDAILSMEQARLSNATHELASHFKRYRSFLDSLIFSVRRDPHLSSLIQSPGTPMRDMVMGRQLQESIRELNHEKANFVSVALLNNQAEPLYYYEQSASPFSSLSPAQQQLAKHLLNEKTSKNWQHLSDPTGHSLLLTNVLLDRRTLQPPLPGQLDFAIVLQAAIEPQSFDNALQDLQQQYLASWHFSTQALPTSRSPLQQQLALDKNYWLIFTPSADYLDQRLRPLKLGLSLGLLVLVLCSALLLLYLLRRHVTDPVSRLELEMSSLEHQQQPLTLVTRNDEIGQLARRFQQLYNRLLDLYQNTQQQADTDPLTQLPNRHSFQRRACQLLEQAHQQQQEVVLLYLDLDNFKFVNDKHGHETGDALLKAVALRLQQLSQHWLEQHPGILARLAGDEFALLVSHINPGEVEQYCQRLLQLFRQGFRFELGQFPVTLSVGVARYPQDGHSLSQLITNADTAMYQAKHSGRNQLAYYSQELAIRSRRYKDIEHELRHMDYDQAFKLVLMPICSKQGELEGVEALLRWHSPHLGWVGPDEFIPIAEQTGLYQRIDEWVLRQAVSLFPKLQPLHATPIRLAINLSAAELANSSFVEYCQQLISLHPQAAGMLELEVTETVEVHSHQHTHQMLAQLRQLGFSIAIDDFGTGYTSFLQLVHYPVDRIKLDRSFISRLCHPDKQGLLQALIQLCHSQQIEVVAEGVETLEQAHQLIACQCDYLQGYYLGKPMSLEQLQEWLKQDYPQLRQQLGTPFLNSL</sequence>
<dbReference type="SMART" id="SM00052">
    <property type="entry name" value="EAL"/>
    <property type="match status" value="1"/>
</dbReference>
<evidence type="ECO:0000256" key="1">
    <source>
        <dbReference type="SAM" id="Phobius"/>
    </source>
</evidence>
<dbReference type="Pfam" id="PF00563">
    <property type="entry name" value="EAL"/>
    <property type="match status" value="1"/>
</dbReference>
<dbReference type="InterPro" id="IPR043128">
    <property type="entry name" value="Rev_trsase/Diguanyl_cyclase"/>
</dbReference>
<dbReference type="InterPro" id="IPR052155">
    <property type="entry name" value="Biofilm_reg_signaling"/>
</dbReference>
<keyword evidence="1" id="KW-1133">Transmembrane helix</keyword>
<protein>
    <submittedName>
        <fullName evidence="5">Bifunctional diguanylate cyclase/phosphodiesterase</fullName>
    </submittedName>
</protein>
<dbReference type="PROSITE" id="PS50887">
    <property type="entry name" value="GGDEF"/>
    <property type="match status" value="1"/>
</dbReference>
<evidence type="ECO:0000259" key="3">
    <source>
        <dbReference type="PROSITE" id="PS50885"/>
    </source>
</evidence>
<dbReference type="Pfam" id="PF00990">
    <property type="entry name" value="GGDEF"/>
    <property type="match status" value="1"/>
</dbReference>
<feature type="transmembrane region" description="Helical" evidence="1">
    <location>
        <begin position="258"/>
        <end position="279"/>
    </location>
</feature>
<dbReference type="PROSITE" id="PS50883">
    <property type="entry name" value="EAL"/>
    <property type="match status" value="1"/>
</dbReference>
<keyword evidence="1" id="KW-0472">Membrane</keyword>
<name>A0ABV5ZCW3_9GAMM</name>
<proteinExistence type="predicted"/>
<dbReference type="EMBL" id="JBHLZN010000004">
    <property type="protein sequence ID" value="MFB9887096.1"/>
    <property type="molecule type" value="Genomic_DNA"/>
</dbReference>
<keyword evidence="1" id="KW-0812">Transmembrane</keyword>
<feature type="transmembrane region" description="Helical" evidence="1">
    <location>
        <begin position="7"/>
        <end position="29"/>
    </location>
</feature>
<evidence type="ECO:0000259" key="2">
    <source>
        <dbReference type="PROSITE" id="PS50883"/>
    </source>
</evidence>